<dbReference type="NCBIfam" id="TIGR00964">
    <property type="entry name" value="secE_bact"/>
    <property type="match status" value="1"/>
</dbReference>
<evidence type="ECO:0000256" key="3">
    <source>
        <dbReference type="ARBA" id="ARBA00022692"/>
    </source>
</evidence>
<keyword evidence="2 8" id="KW-0813">Transport</keyword>
<dbReference type="HAMAP" id="MF_00422">
    <property type="entry name" value="SecE"/>
    <property type="match status" value="1"/>
</dbReference>
<dbReference type="GO" id="GO:0043952">
    <property type="term" value="P:protein transport by the Sec complex"/>
    <property type="evidence" value="ECO:0007669"/>
    <property type="project" value="UniProtKB-UniRule"/>
</dbReference>
<keyword evidence="5 8" id="KW-1133">Transmembrane helix</keyword>
<evidence type="ECO:0000256" key="2">
    <source>
        <dbReference type="ARBA" id="ARBA00022448"/>
    </source>
</evidence>
<dbReference type="RefSeq" id="WP_013569929.1">
    <property type="nucleotide sequence ID" value="NC_014963.1"/>
</dbReference>
<dbReference type="EMBL" id="CP002467">
    <property type="protein sequence ID" value="ADV84198.1"/>
    <property type="molecule type" value="Genomic_DNA"/>
</dbReference>
<keyword evidence="6 8" id="KW-0811">Translocation</keyword>
<dbReference type="Pfam" id="PF00584">
    <property type="entry name" value="SecE"/>
    <property type="match status" value="1"/>
</dbReference>
<comment type="subcellular location">
    <subcellularLocation>
        <location evidence="8">Cell inner membrane</location>
        <topology evidence="8">Single-pass membrane protein</topology>
    </subcellularLocation>
    <subcellularLocation>
        <location evidence="1">Membrane</location>
    </subcellularLocation>
</comment>
<evidence type="ECO:0000313" key="10">
    <source>
        <dbReference type="Proteomes" id="UP000006844"/>
    </source>
</evidence>
<dbReference type="STRING" id="401053.AciPR4_3444"/>
<evidence type="ECO:0000256" key="5">
    <source>
        <dbReference type="ARBA" id="ARBA00022989"/>
    </source>
</evidence>
<keyword evidence="3 8" id="KW-0812">Transmembrane</keyword>
<name>E8UXH4_TERSS</name>
<comment type="function">
    <text evidence="8">Essential subunit of the Sec protein translocation channel SecYEG. Clamps together the 2 halves of SecY. May contact the channel plug during translocation.</text>
</comment>
<keyword evidence="8" id="KW-0997">Cell inner membrane</keyword>
<evidence type="ECO:0000256" key="4">
    <source>
        <dbReference type="ARBA" id="ARBA00022927"/>
    </source>
</evidence>
<keyword evidence="10" id="KW-1185">Reference proteome</keyword>
<evidence type="ECO:0000256" key="8">
    <source>
        <dbReference type="HAMAP-Rule" id="MF_00422"/>
    </source>
</evidence>
<keyword evidence="4 8" id="KW-0653">Protein transport</keyword>
<protein>
    <recommendedName>
        <fullName evidence="8">Protein translocase subunit SecE</fullName>
    </recommendedName>
</protein>
<dbReference type="Gene3D" id="1.20.5.1030">
    <property type="entry name" value="Preprotein translocase secy subunit"/>
    <property type="match status" value="1"/>
</dbReference>
<dbReference type="eggNOG" id="COG0690">
    <property type="taxonomic scope" value="Bacteria"/>
</dbReference>
<dbReference type="KEGG" id="tsa:AciPR4_3444"/>
<dbReference type="GO" id="GO:0005886">
    <property type="term" value="C:plasma membrane"/>
    <property type="evidence" value="ECO:0007669"/>
    <property type="project" value="UniProtKB-SubCell"/>
</dbReference>
<comment type="subunit">
    <text evidence="8">Component of the Sec protein translocase complex. Heterotrimer consisting of SecY, SecE and SecG subunits. The heterotrimers can form oligomers, although 1 heterotrimer is thought to be able to translocate proteins. Interacts with the ribosome. Interacts with SecDF, and other proteins may be involved. Interacts with SecA.</text>
</comment>
<evidence type="ECO:0000256" key="1">
    <source>
        <dbReference type="ARBA" id="ARBA00004370"/>
    </source>
</evidence>
<dbReference type="GO" id="GO:0065002">
    <property type="term" value="P:intracellular protein transmembrane transport"/>
    <property type="evidence" value="ECO:0007669"/>
    <property type="project" value="UniProtKB-UniRule"/>
</dbReference>
<dbReference type="HOGENOM" id="CLU_113663_8_0_0"/>
<organism evidence="9 10">
    <name type="scientific">Terriglobus saanensis (strain ATCC BAA-1853 / DSM 23119 / SP1PR4)</name>
    <dbReference type="NCBI Taxonomy" id="401053"/>
    <lineage>
        <taxon>Bacteria</taxon>
        <taxon>Pseudomonadati</taxon>
        <taxon>Acidobacteriota</taxon>
        <taxon>Terriglobia</taxon>
        <taxon>Terriglobales</taxon>
        <taxon>Acidobacteriaceae</taxon>
        <taxon>Terriglobus</taxon>
    </lineage>
</organism>
<keyword evidence="7 8" id="KW-0472">Membrane</keyword>
<comment type="similarity">
    <text evidence="8">Belongs to the SecE/SEC61-gamma family.</text>
</comment>
<reference evidence="9 10" key="1">
    <citation type="journal article" date="2012" name="Stand. Genomic Sci.">
        <title>Complete genome sequence of Terriglobus saanensis type strain SP1PR4(T), an Acidobacteria from tundra soil.</title>
        <authorList>
            <person name="Rawat S.R."/>
            <person name="Mannisto M.K."/>
            <person name="Starovoytov V."/>
            <person name="Goodwin L."/>
            <person name="Nolan M."/>
            <person name="Hauser L."/>
            <person name="Land M."/>
            <person name="Davenport K.W."/>
            <person name="Woyke T."/>
            <person name="Haggblom M.M."/>
        </authorList>
    </citation>
    <scope>NUCLEOTIDE SEQUENCE</scope>
    <source>
        <strain evidence="10">ATCC BAA-1853 / DSM 23119 / SP1PR4</strain>
    </source>
</reference>
<keyword evidence="8" id="KW-1003">Cell membrane</keyword>
<dbReference type="OrthoDB" id="9812738at2"/>
<gene>
    <name evidence="8" type="primary">secE</name>
    <name evidence="9" type="ordered locus">AciPR4_3444</name>
</gene>
<dbReference type="AlphaFoldDB" id="E8UXH4"/>
<dbReference type="InterPro" id="IPR005807">
    <property type="entry name" value="SecE_bac"/>
</dbReference>
<dbReference type="InterPro" id="IPR038379">
    <property type="entry name" value="SecE_sf"/>
</dbReference>
<dbReference type="GO" id="GO:0006605">
    <property type="term" value="P:protein targeting"/>
    <property type="evidence" value="ECO:0007669"/>
    <property type="project" value="UniProtKB-UniRule"/>
</dbReference>
<feature type="transmembrane region" description="Helical" evidence="8">
    <location>
        <begin position="52"/>
        <end position="72"/>
    </location>
</feature>
<evidence type="ECO:0000256" key="7">
    <source>
        <dbReference type="ARBA" id="ARBA00023136"/>
    </source>
</evidence>
<dbReference type="InterPro" id="IPR001901">
    <property type="entry name" value="Translocase_SecE/Sec61-g"/>
</dbReference>
<evidence type="ECO:0000256" key="6">
    <source>
        <dbReference type="ARBA" id="ARBA00023010"/>
    </source>
</evidence>
<proteinExistence type="inferred from homology"/>
<accession>E8UXH4</accession>
<sequence>MAKAIAVAETSNDGMDRLKSGPARLRTFLEDVRNETKKLSTPTGAEVKSTTIVVLVTVFVFAAYFAVVDYIASHTVGALLEKLTQH</sequence>
<dbReference type="GO" id="GO:0009306">
    <property type="term" value="P:protein secretion"/>
    <property type="evidence" value="ECO:0007669"/>
    <property type="project" value="UniProtKB-UniRule"/>
</dbReference>
<dbReference type="GO" id="GO:0008320">
    <property type="term" value="F:protein transmembrane transporter activity"/>
    <property type="evidence" value="ECO:0007669"/>
    <property type="project" value="UniProtKB-UniRule"/>
</dbReference>
<dbReference type="Proteomes" id="UP000006844">
    <property type="component" value="Chromosome"/>
</dbReference>
<evidence type="ECO:0000313" key="9">
    <source>
        <dbReference type="EMBL" id="ADV84198.1"/>
    </source>
</evidence>